<keyword evidence="3" id="KW-1185">Reference proteome</keyword>
<name>F8PQ03_SERL3</name>
<dbReference type="Proteomes" id="UP000008063">
    <property type="component" value="Unassembled WGS sequence"/>
</dbReference>
<dbReference type="InParanoid" id="F8PQ03"/>
<feature type="compositionally biased region" description="Polar residues" evidence="1">
    <location>
        <begin position="24"/>
        <end position="41"/>
    </location>
</feature>
<feature type="region of interest" description="Disordered" evidence="1">
    <location>
        <begin position="1"/>
        <end position="52"/>
    </location>
</feature>
<organism evidence="3">
    <name type="scientific">Serpula lacrymans var. lacrymans (strain S7.3)</name>
    <name type="common">Dry rot fungus</name>
    <dbReference type="NCBI Taxonomy" id="936435"/>
    <lineage>
        <taxon>Eukaryota</taxon>
        <taxon>Fungi</taxon>
        <taxon>Dikarya</taxon>
        <taxon>Basidiomycota</taxon>
        <taxon>Agaricomycotina</taxon>
        <taxon>Agaricomycetes</taxon>
        <taxon>Agaricomycetidae</taxon>
        <taxon>Boletales</taxon>
        <taxon>Coniophorineae</taxon>
        <taxon>Serpulaceae</taxon>
        <taxon>Serpula</taxon>
    </lineage>
</organism>
<sequence>MDQCLKGKASSQTSQGKSWKEMGSFQQIQAGDKITLSQNRTGRSHNRNRIIE</sequence>
<accession>F8PQ03</accession>
<dbReference type="AlphaFoldDB" id="F8PQ03"/>
<dbReference type="HOGENOM" id="CLU_3088722_0_0_1"/>
<gene>
    <name evidence="2" type="ORF">SERLA73DRAFT_71298</name>
</gene>
<proteinExistence type="predicted"/>
<evidence type="ECO:0000313" key="3">
    <source>
        <dbReference type="Proteomes" id="UP000008063"/>
    </source>
</evidence>
<dbReference type="EMBL" id="GL945477">
    <property type="protein sequence ID" value="EGO02157.1"/>
    <property type="molecule type" value="Genomic_DNA"/>
</dbReference>
<evidence type="ECO:0000256" key="1">
    <source>
        <dbReference type="SAM" id="MobiDB-lite"/>
    </source>
</evidence>
<feature type="compositionally biased region" description="Basic residues" evidence="1">
    <location>
        <begin position="42"/>
        <end position="52"/>
    </location>
</feature>
<reference evidence="3" key="1">
    <citation type="journal article" date="2011" name="Science">
        <title>The plant cell wall-decomposing machinery underlies the functional diversity of forest fungi.</title>
        <authorList>
            <person name="Eastwood D.C."/>
            <person name="Floudas D."/>
            <person name="Binder M."/>
            <person name="Majcherczyk A."/>
            <person name="Schneider P."/>
            <person name="Aerts A."/>
            <person name="Asiegbu F.O."/>
            <person name="Baker S.E."/>
            <person name="Barry K."/>
            <person name="Bendiksby M."/>
            <person name="Blumentritt M."/>
            <person name="Coutinho P.M."/>
            <person name="Cullen D."/>
            <person name="de Vries R.P."/>
            <person name="Gathman A."/>
            <person name="Goodell B."/>
            <person name="Henrissat B."/>
            <person name="Ihrmark K."/>
            <person name="Kauserud H."/>
            <person name="Kohler A."/>
            <person name="LaButti K."/>
            <person name="Lapidus A."/>
            <person name="Lavin J.L."/>
            <person name="Lee Y.-H."/>
            <person name="Lindquist E."/>
            <person name="Lilly W."/>
            <person name="Lucas S."/>
            <person name="Morin E."/>
            <person name="Murat C."/>
            <person name="Oguiza J.A."/>
            <person name="Park J."/>
            <person name="Pisabarro A.G."/>
            <person name="Riley R."/>
            <person name="Rosling A."/>
            <person name="Salamov A."/>
            <person name="Schmidt O."/>
            <person name="Schmutz J."/>
            <person name="Skrede I."/>
            <person name="Stenlid J."/>
            <person name="Wiebenga A."/>
            <person name="Xie X."/>
            <person name="Kuees U."/>
            <person name="Hibbett D.S."/>
            <person name="Hoffmeister D."/>
            <person name="Hoegberg N."/>
            <person name="Martin F."/>
            <person name="Grigoriev I.V."/>
            <person name="Watkinson S.C."/>
        </authorList>
    </citation>
    <scope>NUCLEOTIDE SEQUENCE [LARGE SCALE GENOMIC DNA]</scope>
    <source>
        <strain evidence="3">strain S7.3</strain>
    </source>
</reference>
<protein>
    <submittedName>
        <fullName evidence="2">Uncharacterized protein</fullName>
    </submittedName>
</protein>
<evidence type="ECO:0000313" key="2">
    <source>
        <dbReference type="EMBL" id="EGO02157.1"/>
    </source>
</evidence>